<proteinExistence type="predicted"/>
<dbReference type="InterPro" id="IPR016181">
    <property type="entry name" value="Acyl_CoA_acyltransferase"/>
</dbReference>
<sequence>MANPFSSWLRRLRGHAQGPPSGDAVPARPERPTVFVKELSPRSRRHLLRHFLALEDKDRLLRFGSKLSDEMVTRYVEHIDFERDTVFGVYDRRLRLLGVGHLAFAPKEKTRLSGATIKPVVAEFGVSVSAAARGLGVGTKLFTRAAMRCRNADVDTLYTHCLSSNKVMMHIAKKAGMEIQRDYGEADAYLKIKPANSATIFQEAMEEQVAMLDYIVKANFKALLKWGARVTGIGAKGKDGAPPPKS</sequence>
<evidence type="ECO:0000313" key="2">
    <source>
        <dbReference type="EMBL" id="KAF1045866.1"/>
    </source>
</evidence>
<dbReference type="EMBL" id="WNDX01000026">
    <property type="protein sequence ID" value="KAF1045866.1"/>
    <property type="molecule type" value="Genomic_DNA"/>
</dbReference>
<dbReference type="InterPro" id="IPR000182">
    <property type="entry name" value="GNAT_dom"/>
</dbReference>
<dbReference type="SUPFAM" id="SSF55729">
    <property type="entry name" value="Acyl-CoA N-acyltransferases (Nat)"/>
    <property type="match status" value="1"/>
</dbReference>
<evidence type="ECO:0000259" key="1">
    <source>
        <dbReference type="PROSITE" id="PS51186"/>
    </source>
</evidence>
<dbReference type="PROSITE" id="PS51186">
    <property type="entry name" value="GNAT"/>
    <property type="match status" value="1"/>
</dbReference>
<gene>
    <name evidence="2" type="ORF">GAK35_01222</name>
</gene>
<dbReference type="Gene3D" id="3.40.630.30">
    <property type="match status" value="1"/>
</dbReference>
<organism evidence="2 3">
    <name type="scientific">Herbaspirillum frisingense</name>
    <dbReference type="NCBI Taxonomy" id="92645"/>
    <lineage>
        <taxon>Bacteria</taxon>
        <taxon>Pseudomonadati</taxon>
        <taxon>Pseudomonadota</taxon>
        <taxon>Betaproteobacteria</taxon>
        <taxon>Burkholderiales</taxon>
        <taxon>Oxalobacteraceae</taxon>
        <taxon>Herbaspirillum</taxon>
    </lineage>
</organism>
<dbReference type="AlphaFoldDB" id="A0A7V8FYJ4"/>
<comment type="caution">
    <text evidence="2">The sequence shown here is derived from an EMBL/GenBank/DDBJ whole genome shotgun (WGS) entry which is preliminary data.</text>
</comment>
<name>A0A7V8FYJ4_9BURK</name>
<feature type="domain" description="N-acetyltransferase" evidence="1">
    <location>
        <begin position="34"/>
        <end position="196"/>
    </location>
</feature>
<protein>
    <recommendedName>
        <fullName evidence="1">N-acetyltransferase domain-containing protein</fullName>
    </recommendedName>
</protein>
<dbReference type="Pfam" id="PF00583">
    <property type="entry name" value="Acetyltransf_1"/>
    <property type="match status" value="1"/>
</dbReference>
<accession>A0A7V8FYJ4</accession>
<evidence type="ECO:0000313" key="3">
    <source>
        <dbReference type="Proteomes" id="UP000462435"/>
    </source>
</evidence>
<dbReference type="Proteomes" id="UP000462435">
    <property type="component" value="Unassembled WGS sequence"/>
</dbReference>
<reference evidence="3" key="1">
    <citation type="journal article" date="2020" name="MBio">
        <title>Horizontal gene transfer to a defensive symbiont with a reduced genome amongst a multipartite beetle microbiome.</title>
        <authorList>
            <person name="Waterworth S.C."/>
            <person name="Florez L.V."/>
            <person name="Rees E.R."/>
            <person name="Hertweck C."/>
            <person name="Kaltenpoth M."/>
            <person name="Kwan J.C."/>
        </authorList>
    </citation>
    <scope>NUCLEOTIDE SEQUENCE [LARGE SCALE GENOMIC DNA]</scope>
</reference>
<dbReference type="GO" id="GO:0016747">
    <property type="term" value="F:acyltransferase activity, transferring groups other than amino-acyl groups"/>
    <property type="evidence" value="ECO:0007669"/>
    <property type="project" value="InterPro"/>
</dbReference>